<dbReference type="Proteomes" id="UP000813444">
    <property type="component" value="Unassembled WGS sequence"/>
</dbReference>
<dbReference type="Pfam" id="PF13847">
    <property type="entry name" value="Methyltransf_31"/>
    <property type="match status" value="1"/>
</dbReference>
<dbReference type="GO" id="GO:0008168">
    <property type="term" value="F:methyltransferase activity"/>
    <property type="evidence" value="ECO:0007669"/>
    <property type="project" value="UniProtKB-KW"/>
</dbReference>
<dbReference type="GO" id="GO:0032259">
    <property type="term" value="P:methylation"/>
    <property type="evidence" value="ECO:0007669"/>
    <property type="project" value="UniProtKB-KW"/>
</dbReference>
<dbReference type="Gene3D" id="3.40.50.150">
    <property type="entry name" value="Vaccinia Virus protein VP39"/>
    <property type="match status" value="1"/>
</dbReference>
<name>A0A8K0T1F0_9HYPO</name>
<comment type="caution">
    <text evidence="2">The sequence shown here is derived from an EMBL/GenBank/DDBJ whole genome shotgun (WGS) entry which is preliminary data.</text>
</comment>
<keyword evidence="3" id="KW-1185">Reference proteome</keyword>
<protein>
    <submittedName>
        <fullName evidence="2">S-adenosyl-L-methionine-dependent methyltransferase</fullName>
    </submittedName>
</protein>
<organism evidence="2 3">
    <name type="scientific">Stachybotrys elegans</name>
    <dbReference type="NCBI Taxonomy" id="80388"/>
    <lineage>
        <taxon>Eukaryota</taxon>
        <taxon>Fungi</taxon>
        <taxon>Dikarya</taxon>
        <taxon>Ascomycota</taxon>
        <taxon>Pezizomycotina</taxon>
        <taxon>Sordariomycetes</taxon>
        <taxon>Hypocreomycetidae</taxon>
        <taxon>Hypocreales</taxon>
        <taxon>Stachybotryaceae</taxon>
        <taxon>Stachybotrys</taxon>
    </lineage>
</organism>
<gene>
    <name evidence="2" type="ORF">B0I35DRAFT_348739</name>
</gene>
<dbReference type="InterPro" id="IPR029063">
    <property type="entry name" value="SAM-dependent_MTases_sf"/>
</dbReference>
<dbReference type="PANTHER" id="PTHR43861:SF1">
    <property type="entry name" value="TRANS-ACONITATE 2-METHYLTRANSFERASE"/>
    <property type="match status" value="1"/>
</dbReference>
<dbReference type="CDD" id="cd02440">
    <property type="entry name" value="AdoMet_MTases"/>
    <property type="match status" value="1"/>
</dbReference>
<feature type="domain" description="Methyltransferase" evidence="1">
    <location>
        <begin position="35"/>
        <end position="149"/>
    </location>
</feature>
<evidence type="ECO:0000259" key="1">
    <source>
        <dbReference type="Pfam" id="PF13847"/>
    </source>
</evidence>
<sequence length="268" mass="29659">MTYTQSHNAAVLSSHSSRTVQNSAAFLLPHLRPTDHVLDIGCGPGSITQGFAKVCSQGRVIGIDQSSYVVGQAAQTYPAADYPNLTFQAGDVLSEDGLPFPDNTFDVVYTSQTLIHIPDPVRAIREAYRLLKPGGVLAMREADSSNWYPKLQGLELYNRAMDAMIRSSGAPGFGNCRALHAWAHEAGFDRSRMKLGGDVLVYADPEQRRWWADGGLGRLKHDTEEGEEAKKQLVGEEGIAIMERDLRLWADDVDGWYSNYQVQVLCWK</sequence>
<keyword evidence="2" id="KW-0808">Transferase</keyword>
<reference evidence="2" key="1">
    <citation type="journal article" date="2021" name="Nat. Commun.">
        <title>Genetic determinants of endophytism in the Arabidopsis root mycobiome.</title>
        <authorList>
            <person name="Mesny F."/>
            <person name="Miyauchi S."/>
            <person name="Thiergart T."/>
            <person name="Pickel B."/>
            <person name="Atanasova L."/>
            <person name="Karlsson M."/>
            <person name="Huettel B."/>
            <person name="Barry K.W."/>
            <person name="Haridas S."/>
            <person name="Chen C."/>
            <person name="Bauer D."/>
            <person name="Andreopoulos W."/>
            <person name="Pangilinan J."/>
            <person name="LaButti K."/>
            <person name="Riley R."/>
            <person name="Lipzen A."/>
            <person name="Clum A."/>
            <person name="Drula E."/>
            <person name="Henrissat B."/>
            <person name="Kohler A."/>
            <person name="Grigoriev I.V."/>
            <person name="Martin F.M."/>
            <person name="Hacquard S."/>
        </authorList>
    </citation>
    <scope>NUCLEOTIDE SEQUENCE</scope>
    <source>
        <strain evidence="2">MPI-CAGE-CH-0235</strain>
    </source>
</reference>
<accession>A0A8K0T1F0</accession>
<proteinExistence type="predicted"/>
<dbReference type="InterPro" id="IPR025714">
    <property type="entry name" value="Methyltranfer_dom"/>
</dbReference>
<dbReference type="AlphaFoldDB" id="A0A8K0T1F0"/>
<dbReference type="PANTHER" id="PTHR43861">
    <property type="entry name" value="TRANS-ACONITATE 2-METHYLTRANSFERASE-RELATED"/>
    <property type="match status" value="1"/>
</dbReference>
<evidence type="ECO:0000313" key="2">
    <source>
        <dbReference type="EMBL" id="KAH7324846.1"/>
    </source>
</evidence>
<dbReference type="EMBL" id="JAGPNK010000003">
    <property type="protein sequence ID" value="KAH7324846.1"/>
    <property type="molecule type" value="Genomic_DNA"/>
</dbReference>
<dbReference type="SUPFAM" id="SSF53335">
    <property type="entry name" value="S-adenosyl-L-methionine-dependent methyltransferases"/>
    <property type="match status" value="1"/>
</dbReference>
<evidence type="ECO:0000313" key="3">
    <source>
        <dbReference type="Proteomes" id="UP000813444"/>
    </source>
</evidence>
<dbReference type="OrthoDB" id="10017101at2759"/>
<keyword evidence="2" id="KW-0489">Methyltransferase</keyword>